<dbReference type="Proteomes" id="UP000032303">
    <property type="component" value="Chromosome 2"/>
</dbReference>
<evidence type="ECO:0000313" key="3">
    <source>
        <dbReference type="EMBL" id="AJR09337.1"/>
    </source>
</evidence>
<protein>
    <submittedName>
        <fullName evidence="3">Putative lipoprotein</fullName>
    </submittedName>
</protein>
<proteinExistence type="predicted"/>
<feature type="chain" id="PRO_5002192085" evidence="1">
    <location>
        <begin position="23"/>
        <end position="422"/>
    </location>
</feature>
<organism evidence="3 4">
    <name type="scientific">Photobacterium gaetbulicola Gung47</name>
    <dbReference type="NCBI Taxonomy" id="658445"/>
    <lineage>
        <taxon>Bacteria</taxon>
        <taxon>Pseudomonadati</taxon>
        <taxon>Pseudomonadota</taxon>
        <taxon>Gammaproteobacteria</taxon>
        <taxon>Vibrionales</taxon>
        <taxon>Vibrionaceae</taxon>
        <taxon>Photobacterium</taxon>
    </lineage>
</organism>
<evidence type="ECO:0000256" key="1">
    <source>
        <dbReference type="SAM" id="SignalP"/>
    </source>
</evidence>
<dbReference type="AlphaFoldDB" id="A0A0C5WSI8"/>
<dbReference type="STRING" id="658445.H744_2c2681"/>
<feature type="domain" description="DUF5666" evidence="2">
    <location>
        <begin position="231"/>
        <end position="291"/>
    </location>
</feature>
<keyword evidence="1" id="KW-0732">Signal</keyword>
<dbReference type="HOGENOM" id="CLU_058624_0_0_6"/>
<dbReference type="PROSITE" id="PS51257">
    <property type="entry name" value="PROKAR_LIPOPROTEIN"/>
    <property type="match status" value="1"/>
</dbReference>
<accession>A0A0C5WSI8</accession>
<feature type="domain" description="DUF5666" evidence="2">
    <location>
        <begin position="162"/>
        <end position="217"/>
    </location>
</feature>
<reference evidence="3 4" key="1">
    <citation type="submission" date="2013-05" db="EMBL/GenBank/DDBJ databases">
        <title>Complete genome sequence of the lipase-producing bacterium Photobacterium gaetbulicola Gung47.</title>
        <authorList>
            <person name="Kim Y.-O."/>
        </authorList>
    </citation>
    <scope>NUCLEOTIDE SEQUENCE [LARGE SCALE GENOMIC DNA]</scope>
    <source>
        <strain evidence="3 4">Gung47</strain>
    </source>
</reference>
<dbReference type="EMBL" id="CP005974">
    <property type="protein sequence ID" value="AJR09337.1"/>
    <property type="molecule type" value="Genomic_DNA"/>
</dbReference>
<dbReference type="OrthoDB" id="5592950at2"/>
<evidence type="ECO:0000259" key="2">
    <source>
        <dbReference type="Pfam" id="PF18914"/>
    </source>
</evidence>
<name>A0A0C5WSI8_9GAMM</name>
<feature type="signal peptide" evidence="1">
    <location>
        <begin position="1"/>
        <end position="22"/>
    </location>
</feature>
<dbReference type="PATRIC" id="fig|658445.3.peg.4710"/>
<feature type="domain" description="DUF5666" evidence="2">
    <location>
        <begin position="315"/>
        <end position="368"/>
    </location>
</feature>
<dbReference type="KEGG" id="pgb:H744_2c2681"/>
<keyword evidence="4" id="KW-1185">Reference proteome</keyword>
<keyword evidence="3" id="KW-0449">Lipoprotein</keyword>
<feature type="domain" description="DUF5666" evidence="2">
    <location>
        <begin position="101"/>
        <end position="145"/>
    </location>
</feature>
<dbReference type="InterPro" id="IPR043724">
    <property type="entry name" value="DUF5666"/>
</dbReference>
<sequence length="422" mass="45854">MKKMALASLAAMVLAGCGGSSGSGGSSAEVKTGRLDGQVADISHSNKTLSVNGYALRSEGAPVIYRDGVTLPFGELVNGMRVQIDADDNRIETMKLDPSLTGVVTAINGDQFTVNGITMTFAGLAEINVGDWVMVTTYPLADGSVEVVAVQKVPDLGFVEIEGPVSQLDSTAYTFKIGTVTVDYSQAKVDDDDELANGAWVEVYGDMHGTTLVATEVDVEDDLDYDDTEIEGVISWVNNNLTQIELNGRLRIEVNDRTEFDDGRREDLASGRWVEVEMAYRSGRLVATEIEFEDDGNSVSGKEFQAVGEARYRAGVFTINGIEIEINGQTEFDDGLNHDNLDTSWVEVEGRYLEDGSGVGRYVAIEIEREDRFDDEIELEGPVKGGTIWGYAATDNSLAKYEGRWVDLDCDFNGTTLSRCDD</sequence>
<gene>
    <name evidence="3" type="ORF">H744_2c2681</name>
</gene>
<evidence type="ECO:0000313" key="4">
    <source>
        <dbReference type="Proteomes" id="UP000032303"/>
    </source>
</evidence>
<dbReference type="Pfam" id="PF18914">
    <property type="entry name" value="DUF5666"/>
    <property type="match status" value="4"/>
</dbReference>